<protein>
    <recommendedName>
        <fullName evidence="2">Ubiquitin-like-conjugating enzyme ATG10</fullName>
    </recommendedName>
    <alternativeName>
        <fullName evidence="6">Autophagy-related protein 10</fullName>
    </alternativeName>
</protein>
<dbReference type="InterPro" id="IPR007135">
    <property type="entry name" value="Atg3/Atg10"/>
</dbReference>
<evidence type="ECO:0000256" key="6">
    <source>
        <dbReference type="ARBA" id="ARBA00029833"/>
    </source>
</evidence>
<sequence length="195" mass="22307">MPLTCLHRNEFEDAIHRFIEQSSVLDNPWTCIIAPVVNHSYLARTTQITSQEPRSMGPDLFVEETVEEIDPASSHPHEHSLIITLQHHIVYSPTYQVPVLYFDAYFLDGARLTLDEVYSHVVPAVYHRDLLHGSNQGMITQADHPLLGRPYWYVHPCETSSLLNTMGADEENVVKQWLSWVGPLVKCHVPPELFL</sequence>
<name>A0A168KUB3_ABSGL</name>
<evidence type="ECO:0000256" key="3">
    <source>
        <dbReference type="ARBA" id="ARBA00022679"/>
    </source>
</evidence>
<dbReference type="OMA" id="MGYHPDS"/>
<proteinExistence type="inferred from homology"/>
<accession>A0A168KUB3</accession>
<dbReference type="Pfam" id="PF03987">
    <property type="entry name" value="Autophagy_act_C"/>
    <property type="match status" value="1"/>
</dbReference>
<keyword evidence="5" id="KW-0072">Autophagy</keyword>
<dbReference type="GO" id="GO:0000422">
    <property type="term" value="P:autophagy of mitochondrion"/>
    <property type="evidence" value="ECO:0007669"/>
    <property type="project" value="TreeGrafter"/>
</dbReference>
<dbReference type="GO" id="GO:0032446">
    <property type="term" value="P:protein modification by small protein conjugation"/>
    <property type="evidence" value="ECO:0007669"/>
    <property type="project" value="TreeGrafter"/>
</dbReference>
<dbReference type="AlphaFoldDB" id="A0A168KUB3"/>
<gene>
    <name evidence="7" type="primary">ABSGL_00805.1 scaffold 958</name>
</gene>
<organism evidence="7">
    <name type="scientific">Absidia glauca</name>
    <name type="common">Pin mould</name>
    <dbReference type="NCBI Taxonomy" id="4829"/>
    <lineage>
        <taxon>Eukaryota</taxon>
        <taxon>Fungi</taxon>
        <taxon>Fungi incertae sedis</taxon>
        <taxon>Mucoromycota</taxon>
        <taxon>Mucoromycotina</taxon>
        <taxon>Mucoromycetes</taxon>
        <taxon>Mucorales</taxon>
        <taxon>Cunninghamellaceae</taxon>
        <taxon>Absidia</taxon>
    </lineage>
</organism>
<dbReference type="STRING" id="4829.A0A168KUB3"/>
<keyword evidence="3" id="KW-0808">Transferase</keyword>
<dbReference type="GO" id="GO:0005829">
    <property type="term" value="C:cytosol"/>
    <property type="evidence" value="ECO:0007669"/>
    <property type="project" value="TreeGrafter"/>
</dbReference>
<dbReference type="GO" id="GO:0000045">
    <property type="term" value="P:autophagosome assembly"/>
    <property type="evidence" value="ECO:0007669"/>
    <property type="project" value="TreeGrafter"/>
</dbReference>
<dbReference type="EMBL" id="LT550334">
    <property type="protein sequence ID" value="SAL95476.1"/>
    <property type="molecule type" value="Genomic_DNA"/>
</dbReference>
<dbReference type="PANTHER" id="PTHR14957">
    <property type="entry name" value="UBIQUITIN-LIKE-CONJUGATING ENZYME ATG10"/>
    <property type="match status" value="1"/>
</dbReference>
<keyword evidence="4" id="KW-0833">Ubl conjugation pathway</keyword>
<dbReference type="OrthoDB" id="4089664at2759"/>
<evidence type="ECO:0000313" key="8">
    <source>
        <dbReference type="Proteomes" id="UP000078561"/>
    </source>
</evidence>
<evidence type="ECO:0000256" key="2">
    <source>
        <dbReference type="ARBA" id="ARBA00021099"/>
    </source>
</evidence>
<evidence type="ECO:0000313" key="7">
    <source>
        <dbReference type="EMBL" id="SAL95476.1"/>
    </source>
</evidence>
<evidence type="ECO:0000256" key="1">
    <source>
        <dbReference type="ARBA" id="ARBA00005696"/>
    </source>
</evidence>
<comment type="similarity">
    <text evidence="1">Belongs to the ATG10 family.</text>
</comment>
<dbReference type="Proteomes" id="UP000078561">
    <property type="component" value="Unassembled WGS sequence"/>
</dbReference>
<evidence type="ECO:0000256" key="4">
    <source>
        <dbReference type="ARBA" id="ARBA00022786"/>
    </source>
</evidence>
<evidence type="ECO:0000256" key="5">
    <source>
        <dbReference type="ARBA" id="ARBA00023006"/>
    </source>
</evidence>
<dbReference type="PANTHER" id="PTHR14957:SF1">
    <property type="entry name" value="UBIQUITIN-LIKE-CONJUGATING ENZYME ATG10"/>
    <property type="match status" value="1"/>
</dbReference>
<dbReference type="InParanoid" id="A0A168KUB3"/>
<dbReference type="GO" id="GO:0061651">
    <property type="term" value="F:Atg12 conjugating enzyme activity"/>
    <property type="evidence" value="ECO:0007669"/>
    <property type="project" value="TreeGrafter"/>
</dbReference>
<reference evidence="7" key="1">
    <citation type="submission" date="2016-04" db="EMBL/GenBank/DDBJ databases">
        <authorList>
            <person name="Evans L.H."/>
            <person name="Alamgir A."/>
            <person name="Owens N."/>
            <person name="Weber N.D."/>
            <person name="Virtaneva K."/>
            <person name="Barbian K."/>
            <person name="Babar A."/>
            <person name="Rosenke K."/>
        </authorList>
    </citation>
    <scope>NUCLEOTIDE SEQUENCE [LARGE SCALE GENOMIC DNA]</scope>
    <source>
        <strain evidence="7">CBS 101.48</strain>
    </source>
</reference>
<keyword evidence="8" id="KW-1185">Reference proteome</keyword>
<dbReference type="Gene3D" id="3.30.1460.50">
    <property type="match status" value="1"/>
</dbReference>